<keyword evidence="3" id="KW-1185">Reference proteome</keyword>
<comment type="caution">
    <text evidence="2">The sequence shown here is derived from an EMBL/GenBank/DDBJ whole genome shotgun (WGS) entry which is preliminary data.</text>
</comment>
<dbReference type="PANTHER" id="PTHR42951:SF4">
    <property type="entry name" value="ACYL-COENZYME A THIOESTERASE MBLAC2"/>
    <property type="match status" value="1"/>
</dbReference>
<dbReference type="Gene3D" id="3.60.15.10">
    <property type="entry name" value="Ribonuclease Z/Hydroxyacylglutathione hydrolase-like"/>
    <property type="match status" value="1"/>
</dbReference>
<gene>
    <name evidence="2" type="ORF">E9229_000306</name>
</gene>
<dbReference type="InterPro" id="IPR001279">
    <property type="entry name" value="Metallo-B-lactamas"/>
</dbReference>
<reference evidence="2 3" key="1">
    <citation type="submission" date="2020-08" db="EMBL/GenBank/DDBJ databases">
        <title>Sequencing the genomes of 1000 actinobacteria strains.</title>
        <authorList>
            <person name="Klenk H.-P."/>
        </authorList>
    </citation>
    <scope>NUCLEOTIDE SEQUENCE [LARGE SCALE GENOMIC DNA]</scope>
    <source>
        <strain evidence="2 3">DSM 22826</strain>
    </source>
</reference>
<dbReference type="SUPFAM" id="SSF56281">
    <property type="entry name" value="Metallo-hydrolase/oxidoreductase"/>
    <property type="match status" value="1"/>
</dbReference>
<dbReference type="InterPro" id="IPR036866">
    <property type="entry name" value="RibonucZ/Hydroxyglut_hydro"/>
</dbReference>
<name>A0A839QHY0_9MICC</name>
<dbReference type="Pfam" id="PF00753">
    <property type="entry name" value="Lactamase_B"/>
    <property type="match status" value="1"/>
</dbReference>
<sequence>MGMQETEPTQELKTAAEAAGWEYIGERSWVLVHAGFTMNTGLIVGDERALVIDPGAGPREAAPTYAAVRAVTNLPLTLINTHAHGDHFFGNDYFRAKGIDGIWAHLRAAEEIALNGESQRALVVDTEPEMAAGRGDYTEIVLPDSLVRDHPVDIDLGNHVVTLFHLGRGHTDGDLLVSAGSVLFAGDLLEQGAPPSFEDSFPMEWQKVLGKLIAIDDLYTVIVPGHGDPVDLAFVRTEFHKLRQAILTCTGAIQEQADDFTKAIPVLPYGPIQSRHLLNRVNATRAQLR</sequence>
<proteinExistence type="predicted"/>
<evidence type="ECO:0000313" key="3">
    <source>
        <dbReference type="Proteomes" id="UP000523000"/>
    </source>
</evidence>
<protein>
    <submittedName>
        <fullName evidence="2">Glyoxylase-like metal-dependent hydrolase (Beta-lactamase superfamily II)</fullName>
    </submittedName>
</protein>
<evidence type="ECO:0000313" key="2">
    <source>
        <dbReference type="EMBL" id="MBB2994115.1"/>
    </source>
</evidence>
<dbReference type="AlphaFoldDB" id="A0A839QHY0"/>
<dbReference type="GO" id="GO:0016787">
    <property type="term" value="F:hydrolase activity"/>
    <property type="evidence" value="ECO:0007669"/>
    <property type="project" value="UniProtKB-KW"/>
</dbReference>
<accession>A0A839QHY0</accession>
<dbReference type="PANTHER" id="PTHR42951">
    <property type="entry name" value="METALLO-BETA-LACTAMASE DOMAIN-CONTAINING"/>
    <property type="match status" value="1"/>
</dbReference>
<organism evidence="2 3">
    <name type="scientific">Paeniglutamicibacter cryotolerans</name>
    <dbReference type="NCBI Taxonomy" id="670079"/>
    <lineage>
        <taxon>Bacteria</taxon>
        <taxon>Bacillati</taxon>
        <taxon>Actinomycetota</taxon>
        <taxon>Actinomycetes</taxon>
        <taxon>Micrococcales</taxon>
        <taxon>Micrococcaceae</taxon>
        <taxon>Paeniglutamicibacter</taxon>
    </lineage>
</organism>
<evidence type="ECO:0000259" key="1">
    <source>
        <dbReference type="SMART" id="SM00849"/>
    </source>
</evidence>
<feature type="domain" description="Metallo-beta-lactamase" evidence="1">
    <location>
        <begin position="37"/>
        <end position="226"/>
    </location>
</feature>
<dbReference type="EMBL" id="JACHVS010000001">
    <property type="protein sequence ID" value="MBB2994115.1"/>
    <property type="molecule type" value="Genomic_DNA"/>
</dbReference>
<dbReference type="RefSeq" id="WP_246380304.1">
    <property type="nucleotide sequence ID" value="NZ_BAABGK010000112.1"/>
</dbReference>
<dbReference type="CDD" id="cd16282">
    <property type="entry name" value="metallo-hydrolase-like_MBL-fold"/>
    <property type="match status" value="1"/>
</dbReference>
<dbReference type="Proteomes" id="UP000523000">
    <property type="component" value="Unassembled WGS sequence"/>
</dbReference>
<dbReference type="SMART" id="SM00849">
    <property type="entry name" value="Lactamase_B"/>
    <property type="match status" value="1"/>
</dbReference>
<dbReference type="InterPro" id="IPR050855">
    <property type="entry name" value="NDM-1-like"/>
</dbReference>
<keyword evidence="2" id="KW-0378">Hydrolase</keyword>